<dbReference type="GO" id="GO:0005840">
    <property type="term" value="C:ribosome"/>
    <property type="evidence" value="ECO:0007669"/>
    <property type="project" value="UniProtKB-KW"/>
</dbReference>
<name>A0AAE9W7D7_9SCHI</name>
<dbReference type="GeneID" id="80874602"/>
<dbReference type="InterPro" id="IPR018376">
    <property type="entry name" value="Enoyl-CoA_hyd/isom_CS"/>
</dbReference>
<dbReference type="AlphaFoldDB" id="A0AAE9W7D7"/>
<evidence type="ECO:0000256" key="3">
    <source>
        <dbReference type="ARBA" id="ARBA00022801"/>
    </source>
</evidence>
<reference evidence="6 7" key="1">
    <citation type="journal article" date="2023" name="G3 (Bethesda)">
        <title>A high-quality reference genome for the fission yeast Schizosaccharomyces osmophilus.</title>
        <authorList>
            <person name="Jia G.S."/>
            <person name="Zhang W.C."/>
            <person name="Liang Y."/>
            <person name="Liu X.H."/>
            <person name="Rhind N."/>
            <person name="Pidoux A."/>
            <person name="Brysch-Herzberg M."/>
            <person name="Du L.L."/>
        </authorList>
    </citation>
    <scope>NUCLEOTIDE SEQUENCE [LARGE SCALE GENOMIC DNA]</scope>
    <source>
        <strain evidence="6 7">CBS 15793</strain>
    </source>
</reference>
<dbReference type="EMBL" id="CP115611">
    <property type="protein sequence ID" value="WBW71250.1"/>
    <property type="molecule type" value="Genomic_DNA"/>
</dbReference>
<keyword evidence="6" id="KW-0687">Ribonucleoprotein</keyword>
<keyword evidence="7" id="KW-1185">Reference proteome</keyword>
<accession>A0AAE9W7D7</accession>
<keyword evidence="3 6" id="KW-0378">Hydrolase</keyword>
<evidence type="ECO:0000313" key="6">
    <source>
        <dbReference type="EMBL" id="WBW71250.1"/>
    </source>
</evidence>
<dbReference type="KEGG" id="som:SOMG_01120"/>
<feature type="domain" description="Enoyl-CoA hydratase/isomerase" evidence="5">
    <location>
        <begin position="68"/>
        <end position="386"/>
    </location>
</feature>
<dbReference type="GO" id="GO:0003860">
    <property type="term" value="F:3-hydroxyisobutyryl-CoA hydrolase activity"/>
    <property type="evidence" value="ECO:0007669"/>
    <property type="project" value="UniProtKB-EC"/>
</dbReference>
<comment type="catalytic activity">
    <reaction evidence="1">
        <text>3-hydroxy-2-methylpropanoyl-CoA + H2O = 3-hydroxy-2-methylpropanoate + CoA + H(+)</text>
        <dbReference type="Rhea" id="RHEA:20888"/>
        <dbReference type="ChEBI" id="CHEBI:11805"/>
        <dbReference type="ChEBI" id="CHEBI:15377"/>
        <dbReference type="ChEBI" id="CHEBI:15378"/>
        <dbReference type="ChEBI" id="CHEBI:57287"/>
        <dbReference type="ChEBI" id="CHEBI:57340"/>
        <dbReference type="EC" id="3.1.2.4"/>
    </reaction>
</comment>
<evidence type="ECO:0000256" key="4">
    <source>
        <dbReference type="SAM" id="MobiDB-lite"/>
    </source>
</evidence>
<keyword evidence="6" id="KW-0689">Ribosomal protein</keyword>
<protein>
    <recommendedName>
        <fullName evidence="2">3-hydroxyisobutyryl-CoA hydrolase</fullName>
        <ecNumber evidence="2">3.1.2.4</ecNumber>
    </recommendedName>
</protein>
<dbReference type="PANTHER" id="PTHR43176">
    <property type="entry name" value="3-HYDROXYISOBUTYRYL-COA HYDROLASE-RELATED"/>
    <property type="match status" value="1"/>
</dbReference>
<evidence type="ECO:0000256" key="2">
    <source>
        <dbReference type="ARBA" id="ARBA00011915"/>
    </source>
</evidence>
<sequence>MTLMNGRSLTIKGGNTIHFCKRNYLSMNPICNRFNMSRARILNQKFKSTLASNSSSGSILMESKLGARVLTLNRPEKLNAINLEMANSLHSKLVKLEQSELAKVIILKGNGRAFSSGGDVKEAAIGIKQGELARTRKAFTEEYRLCHTIATYNKPIVAFMNGITMGGGAGLAMHTPFRIACEDTKFAMPETTIGYFPDVGSSFFFNRMPFHIGKYLAFTSKVVNGEDCVPLGIATHFVPKHMLGELEQRLADLNTSDIVKIGDTIDEFGGELPRSSSLLNVQNLQAIDRCFKYHDQVSIIRALKEETQSDWASEFAKETLETLLKKSPLSLAVTNSLIERAGKWTISEALMHDQIVSYHMLNQPDFLIGVDAQLIAKTRNPKWSYSWDHQFGDLENIYSVPEEYKNGVPYHAKERSHSSSWDYNKYPHAYEDSKPYD</sequence>
<dbReference type="CDD" id="cd06558">
    <property type="entry name" value="crotonase-like"/>
    <property type="match status" value="1"/>
</dbReference>
<dbReference type="GO" id="GO:0006574">
    <property type="term" value="P:L-valine catabolic process"/>
    <property type="evidence" value="ECO:0007669"/>
    <property type="project" value="TreeGrafter"/>
</dbReference>
<gene>
    <name evidence="6" type="primary">snr1</name>
    <name evidence="6" type="ORF">SOMG_01120</name>
</gene>
<dbReference type="RefSeq" id="XP_056035493.1">
    <property type="nucleotide sequence ID" value="XM_056179913.1"/>
</dbReference>
<feature type="compositionally biased region" description="Basic and acidic residues" evidence="4">
    <location>
        <begin position="428"/>
        <end position="437"/>
    </location>
</feature>
<dbReference type="PANTHER" id="PTHR43176:SF3">
    <property type="entry name" value="3-HYDROXYISOBUTYRYL-COA HYDROLASE, MITOCHONDRIAL"/>
    <property type="match status" value="1"/>
</dbReference>
<dbReference type="Gene3D" id="3.90.226.10">
    <property type="entry name" value="2-enoyl-CoA Hydratase, Chain A, domain 1"/>
    <property type="match status" value="1"/>
</dbReference>
<evidence type="ECO:0000259" key="5">
    <source>
        <dbReference type="Pfam" id="PF16113"/>
    </source>
</evidence>
<dbReference type="NCBIfam" id="NF004127">
    <property type="entry name" value="PRK05617.1"/>
    <property type="match status" value="1"/>
</dbReference>
<organism evidence="6 7">
    <name type="scientific">Schizosaccharomyces osmophilus</name>
    <dbReference type="NCBI Taxonomy" id="2545709"/>
    <lineage>
        <taxon>Eukaryota</taxon>
        <taxon>Fungi</taxon>
        <taxon>Dikarya</taxon>
        <taxon>Ascomycota</taxon>
        <taxon>Taphrinomycotina</taxon>
        <taxon>Schizosaccharomycetes</taxon>
        <taxon>Schizosaccharomycetales</taxon>
        <taxon>Schizosaccharomycetaceae</taxon>
        <taxon>Schizosaccharomyces</taxon>
    </lineage>
</organism>
<dbReference type="InterPro" id="IPR032259">
    <property type="entry name" value="HIBYL-CoA-H"/>
</dbReference>
<dbReference type="Pfam" id="PF16113">
    <property type="entry name" value="ECH_2"/>
    <property type="match status" value="1"/>
</dbReference>
<proteinExistence type="predicted"/>
<dbReference type="InterPro" id="IPR029045">
    <property type="entry name" value="ClpP/crotonase-like_dom_sf"/>
</dbReference>
<feature type="region of interest" description="Disordered" evidence="4">
    <location>
        <begin position="415"/>
        <end position="437"/>
    </location>
</feature>
<evidence type="ECO:0000313" key="7">
    <source>
        <dbReference type="Proteomes" id="UP001212411"/>
    </source>
</evidence>
<dbReference type="PROSITE" id="PS00166">
    <property type="entry name" value="ENOYL_COA_HYDRATASE"/>
    <property type="match status" value="1"/>
</dbReference>
<dbReference type="InterPro" id="IPR045004">
    <property type="entry name" value="ECH_dom"/>
</dbReference>
<dbReference type="GO" id="GO:0005739">
    <property type="term" value="C:mitochondrion"/>
    <property type="evidence" value="ECO:0007669"/>
    <property type="project" value="TreeGrafter"/>
</dbReference>
<evidence type="ECO:0000256" key="1">
    <source>
        <dbReference type="ARBA" id="ARBA00001709"/>
    </source>
</evidence>
<dbReference type="Proteomes" id="UP001212411">
    <property type="component" value="Chromosome 1"/>
</dbReference>
<dbReference type="EC" id="3.1.2.4" evidence="2"/>
<dbReference type="SUPFAM" id="SSF52096">
    <property type="entry name" value="ClpP/crotonase"/>
    <property type="match status" value="1"/>
</dbReference>